<evidence type="ECO:0000256" key="5">
    <source>
        <dbReference type="ARBA" id="ARBA00023136"/>
    </source>
</evidence>
<keyword evidence="3 6" id="KW-0812">Transmembrane</keyword>
<feature type="transmembrane region" description="Helical" evidence="6">
    <location>
        <begin position="220"/>
        <end position="238"/>
    </location>
</feature>
<comment type="subcellular location">
    <subcellularLocation>
        <location evidence="1">Cell membrane</location>
        <topology evidence="1">Multi-pass membrane protein</topology>
    </subcellularLocation>
</comment>
<feature type="transmembrane region" description="Helical" evidence="6">
    <location>
        <begin position="164"/>
        <end position="184"/>
    </location>
</feature>
<dbReference type="EMBL" id="JADKGY010000001">
    <property type="protein sequence ID" value="MBK9981245.1"/>
    <property type="molecule type" value="Genomic_DNA"/>
</dbReference>
<reference evidence="7 8" key="1">
    <citation type="submission" date="2020-10" db="EMBL/GenBank/DDBJ databases">
        <title>Connecting structure to function with the recovery of over 1000 high-quality activated sludge metagenome-assembled genomes encoding full-length rRNA genes using long-read sequencing.</title>
        <authorList>
            <person name="Singleton C.M."/>
            <person name="Petriglieri F."/>
            <person name="Kristensen J.M."/>
            <person name="Kirkegaard R.H."/>
            <person name="Michaelsen T.Y."/>
            <person name="Andersen M.H."/>
            <person name="Karst S.M."/>
            <person name="Dueholm M.S."/>
            <person name="Nielsen P.H."/>
            <person name="Albertsen M."/>
        </authorList>
    </citation>
    <scope>NUCLEOTIDE SEQUENCE [LARGE SCALE GENOMIC DNA]</scope>
    <source>
        <strain evidence="7">Ribe_18-Q3-R11-54_MAXAC.273</strain>
    </source>
</reference>
<keyword evidence="2" id="KW-1003">Cell membrane</keyword>
<dbReference type="AlphaFoldDB" id="A0A9D7ST23"/>
<evidence type="ECO:0000313" key="8">
    <source>
        <dbReference type="Proteomes" id="UP000808337"/>
    </source>
</evidence>
<evidence type="ECO:0000256" key="2">
    <source>
        <dbReference type="ARBA" id="ARBA00022475"/>
    </source>
</evidence>
<dbReference type="Proteomes" id="UP000808337">
    <property type="component" value="Unassembled WGS sequence"/>
</dbReference>
<dbReference type="PANTHER" id="PTHR30294:SF29">
    <property type="entry name" value="MULTIDRUG ABC TRANSPORTER PERMEASE YBHS-RELATED"/>
    <property type="match status" value="1"/>
</dbReference>
<evidence type="ECO:0000313" key="7">
    <source>
        <dbReference type="EMBL" id="MBK9981245.1"/>
    </source>
</evidence>
<dbReference type="GO" id="GO:0140359">
    <property type="term" value="F:ABC-type transporter activity"/>
    <property type="evidence" value="ECO:0007669"/>
    <property type="project" value="InterPro"/>
</dbReference>
<dbReference type="InterPro" id="IPR051449">
    <property type="entry name" value="ABC-2_transporter_component"/>
</dbReference>
<evidence type="ECO:0000256" key="1">
    <source>
        <dbReference type="ARBA" id="ARBA00004651"/>
    </source>
</evidence>
<protein>
    <submittedName>
        <fullName evidence="7">ABC transporter permease subunit</fullName>
    </submittedName>
</protein>
<keyword evidence="4 6" id="KW-1133">Transmembrane helix</keyword>
<feature type="transmembrane region" description="Helical" evidence="6">
    <location>
        <begin position="42"/>
        <end position="67"/>
    </location>
</feature>
<feature type="transmembrane region" description="Helical" evidence="6">
    <location>
        <begin position="12"/>
        <end position="36"/>
    </location>
</feature>
<organism evidence="7 8">
    <name type="scientific">Candidatus Opimibacter skivensis</name>
    <dbReference type="NCBI Taxonomy" id="2982028"/>
    <lineage>
        <taxon>Bacteria</taxon>
        <taxon>Pseudomonadati</taxon>
        <taxon>Bacteroidota</taxon>
        <taxon>Saprospiria</taxon>
        <taxon>Saprospirales</taxon>
        <taxon>Saprospiraceae</taxon>
        <taxon>Candidatus Opimibacter</taxon>
    </lineage>
</organism>
<feature type="transmembrane region" description="Helical" evidence="6">
    <location>
        <begin position="99"/>
        <end position="123"/>
    </location>
</feature>
<proteinExistence type="predicted"/>
<gene>
    <name evidence="7" type="ORF">IPP15_02270</name>
</gene>
<name>A0A9D7ST23_9BACT</name>
<sequence>MRAVYLRELGSYFSSMIAYITVGLLLVVLSLILWVFPDFSILMSPFASVDTLFAIAPMIFIFLIPAFTMRSFAEEKQSATLEVLLTRPITSFQIVAGKYLATLTWLAIAIAPTIIYVISVYYLGSPKGNIDLGQIAASYFGLFLLGAVFCAIGIFASSQTSNQIVAFVGSVFFCFVLYYSFYFISKLASFQGSLDSIIESLGIDYHYHSISRGIIDTRDLAYFICLIGLCLAWTWAAISKRK</sequence>
<feature type="transmembrane region" description="Helical" evidence="6">
    <location>
        <begin position="135"/>
        <end position="157"/>
    </location>
</feature>
<evidence type="ECO:0000256" key="4">
    <source>
        <dbReference type="ARBA" id="ARBA00022989"/>
    </source>
</evidence>
<dbReference type="Pfam" id="PF12679">
    <property type="entry name" value="ABC2_membrane_2"/>
    <property type="match status" value="1"/>
</dbReference>
<evidence type="ECO:0000256" key="3">
    <source>
        <dbReference type="ARBA" id="ARBA00022692"/>
    </source>
</evidence>
<accession>A0A9D7ST23</accession>
<dbReference type="GO" id="GO:0005886">
    <property type="term" value="C:plasma membrane"/>
    <property type="evidence" value="ECO:0007669"/>
    <property type="project" value="UniProtKB-SubCell"/>
</dbReference>
<keyword evidence="5 6" id="KW-0472">Membrane</keyword>
<evidence type="ECO:0000256" key="6">
    <source>
        <dbReference type="SAM" id="Phobius"/>
    </source>
</evidence>
<comment type="caution">
    <text evidence="7">The sequence shown here is derived from an EMBL/GenBank/DDBJ whole genome shotgun (WGS) entry which is preliminary data.</text>
</comment>
<dbReference type="PANTHER" id="PTHR30294">
    <property type="entry name" value="MEMBRANE COMPONENT OF ABC TRANSPORTER YHHJ-RELATED"/>
    <property type="match status" value="1"/>
</dbReference>